<evidence type="ECO:0000256" key="5">
    <source>
        <dbReference type="SAM" id="MobiDB-lite"/>
    </source>
</evidence>
<reference evidence="6 7" key="1">
    <citation type="journal article" date="2015" name="Genome Biol. Evol.">
        <title>Phylogenomic analyses indicate that early fungi evolved digesting cell walls of algal ancestors of land plants.</title>
        <authorList>
            <person name="Chang Y."/>
            <person name="Wang S."/>
            <person name="Sekimoto S."/>
            <person name="Aerts A.L."/>
            <person name="Choi C."/>
            <person name="Clum A."/>
            <person name="LaButti K.M."/>
            <person name="Lindquist E.A."/>
            <person name="Yee Ngan C."/>
            <person name="Ohm R.A."/>
            <person name="Salamov A.A."/>
            <person name="Grigoriev I.V."/>
            <person name="Spatafora J.W."/>
            <person name="Berbee M.L."/>
        </authorList>
    </citation>
    <scope>NUCLEOTIDE SEQUENCE [LARGE SCALE GENOMIC DNA]</scope>
    <source>
        <strain evidence="6 7">JEL478</strain>
    </source>
</reference>
<feature type="region of interest" description="Disordered" evidence="5">
    <location>
        <begin position="51"/>
        <end position="80"/>
    </location>
</feature>
<comment type="similarity">
    <text evidence="3">Belongs to the PTH2 family.</text>
</comment>
<dbReference type="GO" id="GO:0005829">
    <property type="term" value="C:cytosol"/>
    <property type="evidence" value="ECO:0007669"/>
    <property type="project" value="TreeGrafter"/>
</dbReference>
<evidence type="ECO:0000256" key="2">
    <source>
        <dbReference type="ARBA" id="ARBA00022801"/>
    </source>
</evidence>
<dbReference type="OMA" id="MVIMSTS"/>
<dbReference type="InterPro" id="IPR023476">
    <property type="entry name" value="Pep_tRNA_hydro_II_dom_sf"/>
</dbReference>
<dbReference type="STRING" id="1344416.A0A139AYI0"/>
<accession>A0A139AYI0</accession>
<proteinExistence type="inferred from homology"/>
<protein>
    <recommendedName>
        <fullName evidence="1">peptidyl-tRNA hydrolase</fullName>
        <ecNumber evidence="1">3.1.1.29</ecNumber>
    </recommendedName>
</protein>
<dbReference type="EMBL" id="KQ965732">
    <property type="protein sequence ID" value="KXS21801.1"/>
    <property type="molecule type" value="Genomic_DNA"/>
</dbReference>
<dbReference type="PANTHER" id="PTHR12649:SF11">
    <property type="entry name" value="PEPTIDYL-TRNA HYDROLASE 2, MITOCHONDRIAL"/>
    <property type="match status" value="1"/>
</dbReference>
<keyword evidence="2" id="KW-0378">Hydrolase</keyword>
<gene>
    <name evidence="6" type="ORF">M427DRAFT_51175</name>
</gene>
<evidence type="ECO:0000256" key="1">
    <source>
        <dbReference type="ARBA" id="ARBA00013260"/>
    </source>
</evidence>
<dbReference type="SUPFAM" id="SSF102462">
    <property type="entry name" value="Peptidyl-tRNA hydrolase II"/>
    <property type="match status" value="1"/>
</dbReference>
<feature type="region of interest" description="Disordered" evidence="5">
    <location>
        <begin position="93"/>
        <end position="131"/>
    </location>
</feature>
<evidence type="ECO:0000313" key="6">
    <source>
        <dbReference type="EMBL" id="KXS21801.1"/>
    </source>
</evidence>
<evidence type="ECO:0000313" key="7">
    <source>
        <dbReference type="Proteomes" id="UP000070544"/>
    </source>
</evidence>
<dbReference type="GO" id="GO:0004045">
    <property type="term" value="F:peptidyl-tRNA hydrolase activity"/>
    <property type="evidence" value="ECO:0007669"/>
    <property type="project" value="UniProtKB-EC"/>
</dbReference>
<dbReference type="InterPro" id="IPR002833">
    <property type="entry name" value="PTH2"/>
</dbReference>
<dbReference type="PANTHER" id="PTHR12649">
    <property type="entry name" value="PEPTIDYL-TRNA HYDROLASE 2"/>
    <property type="match status" value="1"/>
</dbReference>
<dbReference type="Pfam" id="PF01981">
    <property type="entry name" value="PTH2"/>
    <property type="match status" value="1"/>
</dbReference>
<keyword evidence="7" id="KW-1185">Reference proteome</keyword>
<comment type="catalytic activity">
    <reaction evidence="4">
        <text>an N-acyl-L-alpha-aminoacyl-tRNA + H2O = an N-acyl-L-amino acid + a tRNA + H(+)</text>
        <dbReference type="Rhea" id="RHEA:54448"/>
        <dbReference type="Rhea" id="RHEA-COMP:10123"/>
        <dbReference type="Rhea" id="RHEA-COMP:13883"/>
        <dbReference type="ChEBI" id="CHEBI:15377"/>
        <dbReference type="ChEBI" id="CHEBI:15378"/>
        <dbReference type="ChEBI" id="CHEBI:59874"/>
        <dbReference type="ChEBI" id="CHEBI:78442"/>
        <dbReference type="ChEBI" id="CHEBI:138191"/>
        <dbReference type="EC" id="3.1.1.29"/>
    </reaction>
</comment>
<feature type="compositionally biased region" description="Low complexity" evidence="5">
    <location>
        <begin position="67"/>
        <end position="80"/>
    </location>
</feature>
<evidence type="ECO:0000256" key="3">
    <source>
        <dbReference type="ARBA" id="ARBA00038050"/>
    </source>
</evidence>
<feature type="compositionally biased region" description="Low complexity" evidence="5">
    <location>
        <begin position="51"/>
        <end position="60"/>
    </location>
</feature>
<sequence>MSASSLNAPFTLLPPVANSASTSQLPGVIPSVAVVASSLLGLATSLLLPSPTSNPSAASPLAPPPQRASSPILSSNASNADSDSAELVLPSVCESLNPPPGWRPPANVTDAASPAEGRSGNTGRKKPRPGAHLNGRSILAIFVRTDVPMTRGKAAAQCGHAAIAAREAAEKAGKPFPHPVPLLIFRASSEDHMHILRRHSRLATSSVSYTSILDAGRTQLEPGTRTVAALGPTVWEDIVSVLEAAAKDIAEKSGGRNGVWEVWKEY</sequence>
<organism evidence="6 7">
    <name type="scientific">Gonapodya prolifera (strain JEL478)</name>
    <name type="common">Monoblepharis prolifera</name>
    <dbReference type="NCBI Taxonomy" id="1344416"/>
    <lineage>
        <taxon>Eukaryota</taxon>
        <taxon>Fungi</taxon>
        <taxon>Fungi incertae sedis</taxon>
        <taxon>Chytridiomycota</taxon>
        <taxon>Chytridiomycota incertae sedis</taxon>
        <taxon>Monoblepharidomycetes</taxon>
        <taxon>Monoblepharidales</taxon>
        <taxon>Gonapodyaceae</taxon>
        <taxon>Gonapodya</taxon>
    </lineage>
</organism>
<name>A0A139AYI0_GONPJ</name>
<evidence type="ECO:0000256" key="4">
    <source>
        <dbReference type="ARBA" id="ARBA00048707"/>
    </source>
</evidence>
<dbReference type="AlphaFoldDB" id="A0A139AYI0"/>
<dbReference type="OrthoDB" id="1733656at2759"/>
<dbReference type="Proteomes" id="UP000070544">
    <property type="component" value="Unassembled WGS sequence"/>
</dbReference>
<dbReference type="Gene3D" id="3.40.1490.10">
    <property type="entry name" value="Bit1"/>
    <property type="match status" value="1"/>
</dbReference>
<dbReference type="EC" id="3.1.1.29" evidence="1"/>